<dbReference type="GO" id="GO:0005634">
    <property type="term" value="C:nucleus"/>
    <property type="evidence" value="ECO:0007669"/>
    <property type="project" value="UniProtKB-SubCell"/>
</dbReference>
<comment type="subcellular location">
    <subcellularLocation>
        <location evidence="1">Nucleus</location>
    </subcellularLocation>
</comment>
<sequence length="266" mass="28549">MVSAFEQDSSPAQRRGAAGILVGSLSSMTQPATSDQPTHDQGNVKRRHYRGVRQRPWGKWAAEIRDPKKAARVWLGTFETAEAAAAAYDAAALKFKGTKAKLNFPERIEGAGGADQMGYFMSHQGYSSAIVSPSYPNYSLSPAPLPYPPPPPLLHPLPPPLSAEAFPNILQYAQLLNSSDDNALRYAASGLYYGQDPLISSSTSSSAICQAQMGNLLSSQMGSSYSSSPHVLENLFGSQMGNYSSSSHFFEQGRDSQNNNNPGPGE</sequence>
<dbReference type="AlphaFoldDB" id="A0A2N9ECI0"/>
<dbReference type="InterPro" id="IPR016177">
    <property type="entry name" value="DNA-bd_dom_sf"/>
</dbReference>
<dbReference type="GO" id="GO:0009873">
    <property type="term" value="P:ethylene-activated signaling pathway"/>
    <property type="evidence" value="ECO:0007669"/>
    <property type="project" value="InterPro"/>
</dbReference>
<dbReference type="Gene3D" id="3.30.730.10">
    <property type="entry name" value="AP2/ERF domain"/>
    <property type="match status" value="1"/>
</dbReference>
<dbReference type="FunFam" id="3.30.730.10:FF:000001">
    <property type="entry name" value="Ethylene-responsive transcription factor 2"/>
    <property type="match status" value="1"/>
</dbReference>
<dbReference type="InterPro" id="IPR036955">
    <property type="entry name" value="AP2/ERF_dom_sf"/>
</dbReference>
<dbReference type="PANTHER" id="PTHR31190">
    <property type="entry name" value="DNA-BINDING DOMAIN"/>
    <property type="match status" value="1"/>
</dbReference>
<evidence type="ECO:0000256" key="3">
    <source>
        <dbReference type="ARBA" id="ARBA00023125"/>
    </source>
</evidence>
<dbReference type="PANTHER" id="PTHR31190:SF489">
    <property type="entry name" value="ETHYLENE-RESPONSIVE TRANSCRIPTION FACTOR ERF113-RELATED"/>
    <property type="match status" value="1"/>
</dbReference>
<evidence type="ECO:0000256" key="2">
    <source>
        <dbReference type="ARBA" id="ARBA00023015"/>
    </source>
</evidence>
<keyword evidence="2" id="KW-0805">Transcription regulation</keyword>
<gene>
    <name evidence="9" type="ORF">FSB_LOCUS337</name>
</gene>
<accession>A0A2N9ECI0</accession>
<keyword evidence="5" id="KW-0539">Nucleus</keyword>
<dbReference type="InterPro" id="IPR001471">
    <property type="entry name" value="AP2/ERF_dom"/>
</dbReference>
<dbReference type="SUPFAM" id="SSF54171">
    <property type="entry name" value="DNA-binding domain"/>
    <property type="match status" value="1"/>
</dbReference>
<protein>
    <recommendedName>
        <fullName evidence="8">AP2/ERF domain-containing protein</fullName>
    </recommendedName>
</protein>
<dbReference type="CDD" id="cd00018">
    <property type="entry name" value="AP2"/>
    <property type="match status" value="1"/>
</dbReference>
<evidence type="ECO:0000256" key="6">
    <source>
        <dbReference type="ARBA" id="ARBA00024343"/>
    </source>
</evidence>
<evidence type="ECO:0000256" key="4">
    <source>
        <dbReference type="ARBA" id="ARBA00023163"/>
    </source>
</evidence>
<dbReference type="SMART" id="SM00380">
    <property type="entry name" value="AP2"/>
    <property type="match status" value="1"/>
</dbReference>
<dbReference type="InterPro" id="IPR044808">
    <property type="entry name" value="ERF_plant"/>
</dbReference>
<dbReference type="GO" id="GO:0003700">
    <property type="term" value="F:DNA-binding transcription factor activity"/>
    <property type="evidence" value="ECO:0007669"/>
    <property type="project" value="InterPro"/>
</dbReference>
<keyword evidence="4" id="KW-0804">Transcription</keyword>
<evidence type="ECO:0000256" key="5">
    <source>
        <dbReference type="ARBA" id="ARBA00023242"/>
    </source>
</evidence>
<feature type="domain" description="AP2/ERF" evidence="8">
    <location>
        <begin position="48"/>
        <end position="105"/>
    </location>
</feature>
<evidence type="ECO:0000259" key="8">
    <source>
        <dbReference type="PROSITE" id="PS51032"/>
    </source>
</evidence>
<dbReference type="EMBL" id="OIVN01000006">
    <property type="protein sequence ID" value="SPC72455.1"/>
    <property type="molecule type" value="Genomic_DNA"/>
</dbReference>
<proteinExistence type="inferred from homology"/>
<reference evidence="9" key="1">
    <citation type="submission" date="2018-02" db="EMBL/GenBank/DDBJ databases">
        <authorList>
            <person name="Cohen D.B."/>
            <person name="Kent A.D."/>
        </authorList>
    </citation>
    <scope>NUCLEOTIDE SEQUENCE</scope>
</reference>
<dbReference type="Pfam" id="PF00847">
    <property type="entry name" value="AP2"/>
    <property type="match status" value="1"/>
</dbReference>
<feature type="region of interest" description="Disordered" evidence="7">
    <location>
        <begin position="1"/>
        <end position="50"/>
    </location>
</feature>
<feature type="region of interest" description="Disordered" evidence="7">
    <location>
        <begin position="246"/>
        <end position="266"/>
    </location>
</feature>
<name>A0A2N9ECI0_FAGSY</name>
<evidence type="ECO:0000256" key="7">
    <source>
        <dbReference type="SAM" id="MobiDB-lite"/>
    </source>
</evidence>
<feature type="compositionally biased region" description="Polar residues" evidence="7">
    <location>
        <begin position="1"/>
        <end position="12"/>
    </location>
</feature>
<feature type="compositionally biased region" description="Polar residues" evidence="7">
    <location>
        <begin position="24"/>
        <end position="41"/>
    </location>
</feature>
<comment type="similarity">
    <text evidence="6">Belongs to the AP2/ERF transcription factor family. ERF subfamily.</text>
</comment>
<keyword evidence="3" id="KW-0238">DNA-binding</keyword>
<dbReference type="GO" id="GO:0003677">
    <property type="term" value="F:DNA binding"/>
    <property type="evidence" value="ECO:0007669"/>
    <property type="project" value="UniProtKB-KW"/>
</dbReference>
<evidence type="ECO:0000313" key="9">
    <source>
        <dbReference type="EMBL" id="SPC72455.1"/>
    </source>
</evidence>
<dbReference type="PRINTS" id="PR00367">
    <property type="entry name" value="ETHRSPELEMNT"/>
</dbReference>
<evidence type="ECO:0000256" key="1">
    <source>
        <dbReference type="ARBA" id="ARBA00004123"/>
    </source>
</evidence>
<dbReference type="PROSITE" id="PS51032">
    <property type="entry name" value="AP2_ERF"/>
    <property type="match status" value="1"/>
</dbReference>
<organism evidence="9">
    <name type="scientific">Fagus sylvatica</name>
    <name type="common">Beechnut</name>
    <dbReference type="NCBI Taxonomy" id="28930"/>
    <lineage>
        <taxon>Eukaryota</taxon>
        <taxon>Viridiplantae</taxon>
        <taxon>Streptophyta</taxon>
        <taxon>Embryophyta</taxon>
        <taxon>Tracheophyta</taxon>
        <taxon>Spermatophyta</taxon>
        <taxon>Magnoliopsida</taxon>
        <taxon>eudicotyledons</taxon>
        <taxon>Gunneridae</taxon>
        <taxon>Pentapetalae</taxon>
        <taxon>rosids</taxon>
        <taxon>fabids</taxon>
        <taxon>Fagales</taxon>
        <taxon>Fagaceae</taxon>
        <taxon>Fagus</taxon>
    </lineage>
</organism>